<feature type="transmembrane region" description="Helical" evidence="6">
    <location>
        <begin position="32"/>
        <end position="64"/>
    </location>
</feature>
<evidence type="ECO:0000313" key="7">
    <source>
        <dbReference type="EMBL" id="AXY58525.1"/>
    </source>
</evidence>
<evidence type="ECO:0000256" key="1">
    <source>
        <dbReference type="ARBA" id="ARBA00004141"/>
    </source>
</evidence>
<dbReference type="PANTHER" id="PTHR11958:SF63">
    <property type="entry name" value="AMINO ACID TRANSPORTER"/>
    <property type="match status" value="1"/>
</dbReference>
<dbReference type="PANTHER" id="PTHR11958">
    <property type="entry name" value="SODIUM/DICARBOXYLATE SYMPORTER-RELATED"/>
    <property type="match status" value="1"/>
</dbReference>
<keyword evidence="4 6" id="KW-1133">Transmembrane helix</keyword>
<dbReference type="Proteomes" id="UP000263753">
    <property type="component" value="Chromosome"/>
</dbReference>
<feature type="transmembrane region" description="Helical" evidence="6">
    <location>
        <begin position="76"/>
        <end position="102"/>
    </location>
</feature>
<evidence type="ECO:0000256" key="4">
    <source>
        <dbReference type="ARBA" id="ARBA00022989"/>
    </source>
</evidence>
<dbReference type="InterPro" id="IPR036458">
    <property type="entry name" value="Na:dicarbo_symporter_sf"/>
</dbReference>
<sequence>MSLNTQILIAAILGLIAGYVLTLFPGSQFFHAGIYGLSIISSIFIGLLKMLLIPLIFSSIVVGVSNLQAGGQLGRVWKITVACCVTTTTLALILGIGSAHLFDVGKGVDIAMFQQAMSEHQTPDTLTPTSFLTNFIQNTLINPFKAFAEGNVLAVVVFALFIGVALVHGGDRFRTVRNLSAQFFDIMMLMIGWVMKLAPLGIFALLAKLLATEDISVLSRLAEFAVVVTGTTIFHGAVVLPLLLWIFGKMDPLTFFKGTRAALITAFATSSSSATMPLSLKCAQENLGVRPQTAGFVIPLGTQLNMDGTALYEAAAALFIANLMGLDLSLGQQVIVCLTAMIASLGAPGIPSAGMVTMIMVLQSVGLPAEAIAILLPIDRLLDTVRTVVNVQGDMMISVVVDRHTREMEQQT</sequence>
<protein>
    <submittedName>
        <fullName evidence="7">Dicarboxylate/amino acid:cation symporter</fullName>
    </submittedName>
</protein>
<comment type="subcellular location">
    <subcellularLocation>
        <location evidence="1">Membrane</location>
        <topology evidence="1">Multi-pass membrane protein</topology>
    </subcellularLocation>
</comment>
<evidence type="ECO:0000256" key="6">
    <source>
        <dbReference type="SAM" id="Phobius"/>
    </source>
</evidence>
<evidence type="ECO:0000256" key="3">
    <source>
        <dbReference type="ARBA" id="ARBA00022692"/>
    </source>
</evidence>
<dbReference type="GO" id="GO:0016020">
    <property type="term" value="C:membrane"/>
    <property type="evidence" value="ECO:0007669"/>
    <property type="project" value="UniProtKB-SubCell"/>
</dbReference>
<dbReference type="RefSeq" id="WP_087512891.1">
    <property type="nucleotide sequence ID" value="NZ_CP032134.1"/>
</dbReference>
<dbReference type="Pfam" id="PF00375">
    <property type="entry name" value="SDF"/>
    <property type="match status" value="1"/>
</dbReference>
<dbReference type="EMBL" id="CP032134">
    <property type="protein sequence ID" value="AXY58525.1"/>
    <property type="molecule type" value="Genomic_DNA"/>
</dbReference>
<feature type="transmembrane region" description="Helical" evidence="6">
    <location>
        <begin position="224"/>
        <end position="247"/>
    </location>
</feature>
<dbReference type="KEGG" id="achi:CDG60_16060"/>
<feature type="transmembrane region" description="Helical" evidence="6">
    <location>
        <begin position="353"/>
        <end position="376"/>
    </location>
</feature>
<keyword evidence="3 6" id="KW-0812">Transmembrane</keyword>
<evidence type="ECO:0000256" key="2">
    <source>
        <dbReference type="ARBA" id="ARBA00022448"/>
    </source>
</evidence>
<dbReference type="Gene3D" id="1.10.3860.10">
    <property type="entry name" value="Sodium:dicarboxylate symporter"/>
    <property type="match status" value="1"/>
</dbReference>
<reference evidence="8" key="1">
    <citation type="submission" date="2018-09" db="EMBL/GenBank/DDBJ databases">
        <title>The complete genome of Acinetobacter sp. strain WCHAc010005.</title>
        <authorList>
            <person name="Hu Y."/>
            <person name="Long H."/>
            <person name="Feng Y."/>
            <person name="Zong Z."/>
        </authorList>
    </citation>
    <scope>NUCLEOTIDE SEQUENCE [LARGE SCALE GENOMIC DNA]</scope>
    <source>
        <strain evidence="8">WCHAc010005</strain>
    </source>
</reference>
<dbReference type="GO" id="GO:0015293">
    <property type="term" value="F:symporter activity"/>
    <property type="evidence" value="ECO:0007669"/>
    <property type="project" value="InterPro"/>
</dbReference>
<keyword evidence="5 6" id="KW-0472">Membrane</keyword>
<feature type="transmembrane region" description="Helical" evidence="6">
    <location>
        <begin position="152"/>
        <end position="171"/>
    </location>
</feature>
<evidence type="ECO:0000256" key="5">
    <source>
        <dbReference type="ARBA" id="ARBA00023136"/>
    </source>
</evidence>
<dbReference type="PRINTS" id="PR00173">
    <property type="entry name" value="EDTRNSPORT"/>
</dbReference>
<dbReference type="InterPro" id="IPR001991">
    <property type="entry name" value="Na-dicarboxylate_symporter"/>
</dbReference>
<keyword evidence="2" id="KW-0813">Transport</keyword>
<accession>A0A3B7M2H7</accession>
<gene>
    <name evidence="7" type="ORF">CDG60_16060</name>
</gene>
<dbReference type="SUPFAM" id="SSF118215">
    <property type="entry name" value="Proton glutamate symport protein"/>
    <property type="match status" value="1"/>
</dbReference>
<dbReference type="AlphaFoldDB" id="A0A3B7M2H7"/>
<organism evidence="7 8">
    <name type="scientific">Acinetobacter chinensis</name>
    <dbReference type="NCBI Taxonomy" id="2004650"/>
    <lineage>
        <taxon>Bacteria</taxon>
        <taxon>Pseudomonadati</taxon>
        <taxon>Pseudomonadota</taxon>
        <taxon>Gammaproteobacteria</taxon>
        <taxon>Moraxellales</taxon>
        <taxon>Moraxellaceae</taxon>
        <taxon>Acinetobacter</taxon>
    </lineage>
</organism>
<feature type="transmembrane region" description="Helical" evidence="6">
    <location>
        <begin position="7"/>
        <end position="26"/>
    </location>
</feature>
<name>A0A3B7M2H7_9GAMM</name>
<evidence type="ECO:0000313" key="8">
    <source>
        <dbReference type="Proteomes" id="UP000263753"/>
    </source>
</evidence>
<feature type="transmembrane region" description="Helical" evidence="6">
    <location>
        <begin position="183"/>
        <end position="204"/>
    </location>
</feature>
<dbReference type="InterPro" id="IPR050746">
    <property type="entry name" value="DAACS"/>
</dbReference>
<proteinExistence type="predicted"/>